<dbReference type="GO" id="GO:0004674">
    <property type="term" value="F:protein serine/threonine kinase activity"/>
    <property type="evidence" value="ECO:0007669"/>
    <property type="project" value="UniProtKB-KW"/>
</dbReference>
<feature type="domain" description="Protein kinase" evidence="6">
    <location>
        <begin position="1"/>
        <end position="142"/>
    </location>
</feature>
<dbReference type="GO" id="GO:0005634">
    <property type="term" value="C:nucleus"/>
    <property type="evidence" value="ECO:0007669"/>
    <property type="project" value="TreeGrafter"/>
</dbReference>
<evidence type="ECO:0000256" key="2">
    <source>
        <dbReference type="ARBA" id="ARBA00022679"/>
    </source>
</evidence>
<dbReference type="GO" id="GO:0035556">
    <property type="term" value="P:intracellular signal transduction"/>
    <property type="evidence" value="ECO:0007669"/>
    <property type="project" value="TreeGrafter"/>
</dbReference>
<keyword evidence="1" id="KW-0723">Serine/threonine-protein kinase</keyword>
<dbReference type="InterPro" id="IPR008271">
    <property type="entry name" value="Ser/Thr_kinase_AS"/>
</dbReference>
<dbReference type="EMBL" id="UYRT01009569">
    <property type="protein sequence ID" value="VDK47681.1"/>
    <property type="molecule type" value="Genomic_DNA"/>
</dbReference>
<evidence type="ECO:0000256" key="3">
    <source>
        <dbReference type="ARBA" id="ARBA00022741"/>
    </source>
</evidence>
<evidence type="ECO:0000256" key="5">
    <source>
        <dbReference type="ARBA" id="ARBA00022840"/>
    </source>
</evidence>
<keyword evidence="3" id="KW-0547">Nucleotide-binding</keyword>
<dbReference type="OrthoDB" id="504170at2759"/>
<dbReference type="AlphaFoldDB" id="A0A183D808"/>
<evidence type="ECO:0000256" key="1">
    <source>
        <dbReference type="ARBA" id="ARBA00022527"/>
    </source>
</evidence>
<dbReference type="Gene3D" id="3.30.200.20">
    <property type="entry name" value="Phosphorylase Kinase, domain 1"/>
    <property type="match status" value="1"/>
</dbReference>
<proteinExistence type="predicted"/>
<keyword evidence="4" id="KW-0418">Kinase</keyword>
<dbReference type="PROSITE" id="PS50011">
    <property type="entry name" value="PROTEIN_KINASE_DOM"/>
    <property type="match status" value="1"/>
</dbReference>
<dbReference type="GO" id="GO:0005524">
    <property type="term" value="F:ATP binding"/>
    <property type="evidence" value="ECO:0007669"/>
    <property type="project" value="UniProtKB-KW"/>
</dbReference>
<dbReference type="Proteomes" id="UP000271098">
    <property type="component" value="Unassembled WGS sequence"/>
</dbReference>
<dbReference type="WBParaSite" id="GPUH_0000485601-mRNA-1">
    <property type="protein sequence ID" value="GPUH_0000485601-mRNA-1"/>
    <property type="gene ID" value="GPUH_0000485601"/>
</dbReference>
<dbReference type="GO" id="GO:0043065">
    <property type="term" value="P:positive regulation of apoptotic process"/>
    <property type="evidence" value="ECO:0007669"/>
    <property type="project" value="TreeGrafter"/>
</dbReference>
<dbReference type="InterPro" id="IPR000719">
    <property type="entry name" value="Prot_kinase_dom"/>
</dbReference>
<dbReference type="PANTHER" id="PTHR24342:SF20">
    <property type="entry name" value="MYOSIN LIGHT CHAIN KINASE, SMOOTH MUSCLE"/>
    <property type="match status" value="1"/>
</dbReference>
<protein>
    <submittedName>
        <fullName evidence="9">Protein kinase domain-containing protein</fullName>
    </submittedName>
</protein>
<organism evidence="9">
    <name type="scientific">Gongylonema pulchrum</name>
    <dbReference type="NCBI Taxonomy" id="637853"/>
    <lineage>
        <taxon>Eukaryota</taxon>
        <taxon>Metazoa</taxon>
        <taxon>Ecdysozoa</taxon>
        <taxon>Nematoda</taxon>
        <taxon>Chromadorea</taxon>
        <taxon>Rhabditida</taxon>
        <taxon>Spirurina</taxon>
        <taxon>Spiruromorpha</taxon>
        <taxon>Spiruroidea</taxon>
        <taxon>Gongylonematidae</taxon>
        <taxon>Gongylonema</taxon>
    </lineage>
</organism>
<evidence type="ECO:0000313" key="8">
    <source>
        <dbReference type="Proteomes" id="UP000271098"/>
    </source>
</evidence>
<name>A0A183D808_9BILA</name>
<reference evidence="9" key="1">
    <citation type="submission" date="2016-06" db="UniProtKB">
        <authorList>
            <consortium name="WormBaseParasite"/>
        </authorList>
    </citation>
    <scope>IDENTIFICATION</scope>
</reference>
<sequence>MSALRHPKLINLHDAFDDDQEMVMIYEFMSGGELFEKVSDEKNRMSEEEAVAYMRQVCEALRHMHEMNYVHLDLKPENIMFTTKRSDQLKLIDFGLTAKLDPKEIVKVTTGTAEFAAPEVAANEPVGFFTDMWSVGVLTYIL</sequence>
<dbReference type="PROSITE" id="PS00108">
    <property type="entry name" value="PROTEIN_KINASE_ST"/>
    <property type="match status" value="1"/>
</dbReference>
<evidence type="ECO:0000313" key="7">
    <source>
        <dbReference type="EMBL" id="VDK47681.1"/>
    </source>
</evidence>
<reference evidence="7 8" key="2">
    <citation type="submission" date="2018-11" db="EMBL/GenBank/DDBJ databases">
        <authorList>
            <consortium name="Pathogen Informatics"/>
        </authorList>
    </citation>
    <scope>NUCLEOTIDE SEQUENCE [LARGE SCALE GENOMIC DNA]</scope>
</reference>
<evidence type="ECO:0000256" key="4">
    <source>
        <dbReference type="ARBA" id="ARBA00022777"/>
    </source>
</evidence>
<evidence type="ECO:0000259" key="6">
    <source>
        <dbReference type="PROSITE" id="PS50011"/>
    </source>
</evidence>
<dbReference type="Gene3D" id="1.10.510.10">
    <property type="entry name" value="Transferase(Phosphotransferase) domain 1"/>
    <property type="match status" value="1"/>
</dbReference>
<dbReference type="InterPro" id="IPR011009">
    <property type="entry name" value="Kinase-like_dom_sf"/>
</dbReference>
<keyword evidence="5" id="KW-0067">ATP-binding</keyword>
<keyword evidence="8" id="KW-1185">Reference proteome</keyword>
<accession>A0A183D808</accession>
<keyword evidence="2" id="KW-0808">Transferase</keyword>
<dbReference type="Pfam" id="PF00069">
    <property type="entry name" value="Pkinase"/>
    <property type="match status" value="1"/>
</dbReference>
<evidence type="ECO:0000313" key="9">
    <source>
        <dbReference type="WBParaSite" id="GPUH_0000485601-mRNA-1"/>
    </source>
</evidence>
<dbReference type="SUPFAM" id="SSF56112">
    <property type="entry name" value="Protein kinase-like (PK-like)"/>
    <property type="match status" value="1"/>
</dbReference>
<dbReference type="PANTHER" id="PTHR24342">
    <property type="entry name" value="SERINE/THREONINE-PROTEIN KINASE 17"/>
    <property type="match status" value="1"/>
</dbReference>
<dbReference type="SMART" id="SM00220">
    <property type="entry name" value="S_TKc"/>
    <property type="match status" value="1"/>
</dbReference>
<gene>
    <name evidence="7" type="ORF">GPUH_LOCUS4848</name>
</gene>